<name>A0A521CJ21_9BACT</name>
<organism evidence="1 2">
    <name type="scientific">Balnearium lithotrophicum</name>
    <dbReference type="NCBI Taxonomy" id="223788"/>
    <lineage>
        <taxon>Bacteria</taxon>
        <taxon>Pseudomonadati</taxon>
        <taxon>Aquificota</taxon>
        <taxon>Aquificia</taxon>
        <taxon>Desulfurobacteriales</taxon>
        <taxon>Desulfurobacteriaceae</taxon>
        <taxon>Balnearium</taxon>
    </lineage>
</organism>
<dbReference type="Proteomes" id="UP000317315">
    <property type="component" value="Unassembled WGS sequence"/>
</dbReference>
<accession>A0A521CJ21</accession>
<protein>
    <submittedName>
        <fullName evidence="1">Uncharacterized protein</fullName>
    </submittedName>
</protein>
<reference evidence="1 2" key="1">
    <citation type="submission" date="2017-05" db="EMBL/GenBank/DDBJ databases">
        <authorList>
            <person name="Varghese N."/>
            <person name="Submissions S."/>
        </authorList>
    </citation>
    <scope>NUCLEOTIDE SEQUENCE [LARGE SCALE GENOMIC DNA]</scope>
    <source>
        <strain evidence="1 2">DSM 16304</strain>
    </source>
</reference>
<evidence type="ECO:0000313" key="1">
    <source>
        <dbReference type="EMBL" id="SMO59463.1"/>
    </source>
</evidence>
<gene>
    <name evidence="1" type="ORF">SAMN06269117_11322</name>
</gene>
<dbReference type="AlphaFoldDB" id="A0A521CJ21"/>
<dbReference type="EMBL" id="FXTM01000013">
    <property type="protein sequence ID" value="SMO59463.1"/>
    <property type="molecule type" value="Genomic_DNA"/>
</dbReference>
<keyword evidence="2" id="KW-1185">Reference proteome</keyword>
<dbReference type="RefSeq" id="WP_142935585.1">
    <property type="nucleotide sequence ID" value="NZ_FXTM01000013.1"/>
</dbReference>
<sequence length="219" mass="24895">MTFEEVKDIVLSELGYPKVEVELTDEQINRCISFALSRINSDFVKKNKVALLLTPGQQSYPFPYEPFRVTYIPNPPEDIFSLFSEGNFLSIAYYARLKAWTEMAERAYGTDPDWEWEDGVLYLNPPPTSSSVCAVEYVTPYSLGEIEQGTEIGELFLLLVGAKARRILRTIRGKFSGVPSPGGTVQLDADVLLQEAQEAEEEYKRRVEERKFYGFFTTG</sequence>
<proteinExistence type="predicted"/>
<evidence type="ECO:0000313" key="2">
    <source>
        <dbReference type="Proteomes" id="UP000317315"/>
    </source>
</evidence>